<name>A0A443RUQ9_9ACAR</name>
<dbReference type="GO" id="GO:0016491">
    <property type="term" value="F:oxidoreductase activity"/>
    <property type="evidence" value="ECO:0007669"/>
    <property type="project" value="UniProtKB-KW"/>
</dbReference>
<evidence type="ECO:0000313" key="5">
    <source>
        <dbReference type="Proteomes" id="UP000288716"/>
    </source>
</evidence>
<keyword evidence="1" id="KW-0521">NADP</keyword>
<feature type="non-terminal residue" evidence="4">
    <location>
        <position position="182"/>
    </location>
</feature>
<keyword evidence="5" id="KW-1185">Reference proteome</keyword>
<evidence type="ECO:0000256" key="1">
    <source>
        <dbReference type="ARBA" id="ARBA00022857"/>
    </source>
</evidence>
<sequence>MSNLCVLITGANRGLGLEFVRQFVSSGKAKQVYATCRDPEKADQLMEIAKSNDKVRVLKVDVTDYKSFPDLVKQVAANLEGNHLNLLINNAGIYVRGDLQNTTAEGMIENFNANAVAPLMLTKAFLPLLQESSKNNLKTVVVNITSKMGSISDATSGSHYAYRASKTALNMVGRCLATDLKE</sequence>
<dbReference type="EMBL" id="NCKV01034469">
    <property type="protein sequence ID" value="RWS18779.1"/>
    <property type="molecule type" value="Genomic_DNA"/>
</dbReference>
<gene>
    <name evidence="4" type="ORF">B4U80_11197</name>
</gene>
<keyword evidence="2" id="KW-0560">Oxidoreductase</keyword>
<dbReference type="PRINTS" id="PR00081">
    <property type="entry name" value="GDHRDH"/>
</dbReference>
<dbReference type="InterPro" id="IPR051468">
    <property type="entry name" value="Fungal_SecMetab_SDRs"/>
</dbReference>
<organism evidence="4 5">
    <name type="scientific">Leptotrombidium deliense</name>
    <dbReference type="NCBI Taxonomy" id="299467"/>
    <lineage>
        <taxon>Eukaryota</taxon>
        <taxon>Metazoa</taxon>
        <taxon>Ecdysozoa</taxon>
        <taxon>Arthropoda</taxon>
        <taxon>Chelicerata</taxon>
        <taxon>Arachnida</taxon>
        <taxon>Acari</taxon>
        <taxon>Acariformes</taxon>
        <taxon>Trombidiformes</taxon>
        <taxon>Prostigmata</taxon>
        <taxon>Anystina</taxon>
        <taxon>Parasitengona</taxon>
        <taxon>Trombiculoidea</taxon>
        <taxon>Trombiculidae</taxon>
        <taxon>Leptotrombidium</taxon>
    </lineage>
</organism>
<dbReference type="PANTHER" id="PTHR43544">
    <property type="entry name" value="SHORT-CHAIN DEHYDROGENASE/REDUCTASE"/>
    <property type="match status" value="1"/>
</dbReference>
<reference evidence="4 5" key="1">
    <citation type="journal article" date="2018" name="Gigascience">
        <title>Genomes of trombidid mites reveal novel predicted allergens and laterally-transferred genes associated with secondary metabolism.</title>
        <authorList>
            <person name="Dong X."/>
            <person name="Chaisiri K."/>
            <person name="Xia D."/>
            <person name="Armstrong S.D."/>
            <person name="Fang Y."/>
            <person name="Donnelly M.J."/>
            <person name="Kadowaki T."/>
            <person name="McGarry J.W."/>
            <person name="Darby A.C."/>
            <person name="Makepeace B.L."/>
        </authorList>
    </citation>
    <scope>NUCLEOTIDE SEQUENCE [LARGE SCALE GENOMIC DNA]</scope>
    <source>
        <strain evidence="4">UoL-UT</strain>
    </source>
</reference>
<evidence type="ECO:0000313" key="4">
    <source>
        <dbReference type="EMBL" id="RWS18779.1"/>
    </source>
</evidence>
<comment type="caution">
    <text evidence="4">The sequence shown here is derived from an EMBL/GenBank/DDBJ whole genome shotgun (WGS) entry which is preliminary data.</text>
</comment>
<accession>A0A443RUQ9</accession>
<dbReference type="SUPFAM" id="SSF51735">
    <property type="entry name" value="NAD(P)-binding Rossmann-fold domains"/>
    <property type="match status" value="1"/>
</dbReference>
<dbReference type="Pfam" id="PF00106">
    <property type="entry name" value="adh_short"/>
    <property type="match status" value="1"/>
</dbReference>
<dbReference type="Proteomes" id="UP000288716">
    <property type="component" value="Unassembled WGS sequence"/>
</dbReference>
<proteinExistence type="inferred from homology"/>
<dbReference type="PANTHER" id="PTHR43544:SF7">
    <property type="entry name" value="NADB-LER2"/>
    <property type="match status" value="1"/>
</dbReference>
<evidence type="ECO:0000256" key="2">
    <source>
        <dbReference type="ARBA" id="ARBA00023002"/>
    </source>
</evidence>
<dbReference type="InterPro" id="IPR002347">
    <property type="entry name" value="SDR_fam"/>
</dbReference>
<dbReference type="CDD" id="cd05325">
    <property type="entry name" value="carb_red_sniffer_like_SDR_c"/>
    <property type="match status" value="1"/>
</dbReference>
<dbReference type="VEuPathDB" id="VectorBase:LDEU013261"/>
<dbReference type="InterPro" id="IPR036291">
    <property type="entry name" value="NAD(P)-bd_dom_sf"/>
</dbReference>
<evidence type="ECO:0000256" key="3">
    <source>
        <dbReference type="RuleBase" id="RU000363"/>
    </source>
</evidence>
<protein>
    <submittedName>
        <fullName evidence="4">Uncharacterized protein</fullName>
    </submittedName>
</protein>
<dbReference type="GO" id="GO:0005737">
    <property type="term" value="C:cytoplasm"/>
    <property type="evidence" value="ECO:0007669"/>
    <property type="project" value="TreeGrafter"/>
</dbReference>
<comment type="similarity">
    <text evidence="3">Belongs to the short-chain dehydrogenases/reductases (SDR) family.</text>
</comment>
<dbReference type="PRINTS" id="PR00080">
    <property type="entry name" value="SDRFAMILY"/>
</dbReference>
<dbReference type="OrthoDB" id="6877434at2759"/>
<dbReference type="AlphaFoldDB" id="A0A443RUQ9"/>
<dbReference type="Gene3D" id="3.40.50.720">
    <property type="entry name" value="NAD(P)-binding Rossmann-like Domain"/>
    <property type="match status" value="1"/>
</dbReference>